<reference evidence="7 8" key="1">
    <citation type="journal article" date="2018" name="ISME J.">
        <title>Endosymbiont genomes yield clues of tubeworm success.</title>
        <authorList>
            <person name="Li Y."/>
            <person name="Liles M.R."/>
            <person name="Halanych K.M."/>
        </authorList>
    </citation>
    <scope>NUCLEOTIDE SEQUENCE [LARGE SCALE GENOMIC DNA]</scope>
    <source>
        <strain evidence="7">A1462</strain>
    </source>
</reference>
<name>A0A370DLB7_9GAMM</name>
<dbReference type="InterPro" id="IPR011611">
    <property type="entry name" value="PfkB_dom"/>
</dbReference>
<evidence type="ECO:0000256" key="5">
    <source>
        <dbReference type="ARBA" id="ARBA00022840"/>
    </source>
</evidence>
<evidence type="ECO:0000256" key="2">
    <source>
        <dbReference type="ARBA" id="ARBA00022679"/>
    </source>
</evidence>
<comment type="caution">
    <text evidence="7">The sequence shown here is derived from an EMBL/GenBank/DDBJ whole genome shotgun (WGS) entry which is preliminary data.</text>
</comment>
<dbReference type="Gene3D" id="3.40.1190.20">
    <property type="match status" value="1"/>
</dbReference>
<dbReference type="PANTHER" id="PTHR43085:SF1">
    <property type="entry name" value="PSEUDOURIDINE KINASE-RELATED"/>
    <property type="match status" value="1"/>
</dbReference>
<evidence type="ECO:0000313" key="8">
    <source>
        <dbReference type="Proteomes" id="UP000254771"/>
    </source>
</evidence>
<evidence type="ECO:0000313" key="7">
    <source>
        <dbReference type="EMBL" id="RDH85117.1"/>
    </source>
</evidence>
<evidence type="ECO:0000256" key="4">
    <source>
        <dbReference type="ARBA" id="ARBA00022777"/>
    </source>
</evidence>
<dbReference type="GO" id="GO:0005524">
    <property type="term" value="F:ATP binding"/>
    <property type="evidence" value="ECO:0007669"/>
    <property type="project" value="UniProtKB-KW"/>
</dbReference>
<sequence length="294" mass="32007">MGKRPVVYGEVLYDCFEDGSRVLGGAPFNVAWHLSAFGAEPLFISRVGDDAMGRQIRDTMQQWGMSTAGLQQDSAYQTGEVRITLQNGQPSYEIVEDRAYDHISSESIPPIDPALIYHGSLGLRASGSAETLAGILADSPAPVFLDINLRPPWWSESQAKGLLDKATWVKLNDDELVALLPGDGGLENRAGVLMDRHRLSRLIVTQGADGAFAIDRSEGHVQIRTERSVEIVDTVGAGDGFTAVCLLGQLHGWPVGQTIERAHAFAALLVQQRGALLHDRAPYRQLIEDWQPVG</sequence>
<protein>
    <submittedName>
        <fullName evidence="7">Carbohydrate kinase</fullName>
    </submittedName>
</protein>
<dbReference type="InterPro" id="IPR050306">
    <property type="entry name" value="PfkB_Carbo_kinase"/>
</dbReference>
<keyword evidence="4 7" id="KW-0418">Kinase</keyword>
<dbReference type="GO" id="GO:0016301">
    <property type="term" value="F:kinase activity"/>
    <property type="evidence" value="ECO:0007669"/>
    <property type="project" value="UniProtKB-KW"/>
</dbReference>
<dbReference type="CDD" id="cd01167">
    <property type="entry name" value="bac_FRK"/>
    <property type="match status" value="1"/>
</dbReference>
<dbReference type="SUPFAM" id="SSF53613">
    <property type="entry name" value="Ribokinase-like"/>
    <property type="match status" value="1"/>
</dbReference>
<keyword evidence="2" id="KW-0808">Transferase</keyword>
<dbReference type="PANTHER" id="PTHR43085">
    <property type="entry name" value="HEXOKINASE FAMILY MEMBER"/>
    <property type="match status" value="1"/>
</dbReference>
<evidence type="ECO:0000256" key="3">
    <source>
        <dbReference type="ARBA" id="ARBA00022741"/>
    </source>
</evidence>
<dbReference type="Proteomes" id="UP000254771">
    <property type="component" value="Unassembled WGS sequence"/>
</dbReference>
<dbReference type="Pfam" id="PF00294">
    <property type="entry name" value="PfkB"/>
    <property type="match status" value="1"/>
</dbReference>
<dbReference type="InterPro" id="IPR002173">
    <property type="entry name" value="Carboh/pur_kinase_PfkB_CS"/>
</dbReference>
<evidence type="ECO:0000259" key="6">
    <source>
        <dbReference type="Pfam" id="PF00294"/>
    </source>
</evidence>
<keyword evidence="3" id="KW-0547">Nucleotide-binding</keyword>
<comment type="similarity">
    <text evidence="1">Belongs to the carbohydrate kinase PfkB family.</text>
</comment>
<dbReference type="AlphaFoldDB" id="A0A370DLB7"/>
<organism evidence="7 8">
    <name type="scientific">endosymbiont of Escarpia spicata</name>
    <dbReference type="NCBI Taxonomy" id="2200908"/>
    <lineage>
        <taxon>Bacteria</taxon>
        <taxon>Pseudomonadati</taxon>
        <taxon>Pseudomonadota</taxon>
        <taxon>Gammaproteobacteria</taxon>
        <taxon>sulfur-oxidizing symbionts</taxon>
    </lineage>
</organism>
<keyword evidence="5" id="KW-0067">ATP-binding</keyword>
<evidence type="ECO:0000256" key="1">
    <source>
        <dbReference type="ARBA" id="ARBA00010688"/>
    </source>
</evidence>
<dbReference type="InterPro" id="IPR029056">
    <property type="entry name" value="Ribokinase-like"/>
</dbReference>
<feature type="domain" description="Carbohydrate kinase PfkB" evidence="6">
    <location>
        <begin position="19"/>
        <end position="275"/>
    </location>
</feature>
<keyword evidence="8" id="KW-1185">Reference proteome</keyword>
<gene>
    <name evidence="7" type="ORF">DIZ78_11935</name>
</gene>
<proteinExistence type="inferred from homology"/>
<accession>A0A370DLB7</accession>
<dbReference type="PROSITE" id="PS00583">
    <property type="entry name" value="PFKB_KINASES_1"/>
    <property type="match status" value="1"/>
</dbReference>
<dbReference type="EMBL" id="QFXE01000014">
    <property type="protein sequence ID" value="RDH85117.1"/>
    <property type="molecule type" value="Genomic_DNA"/>
</dbReference>